<gene>
    <name evidence="1" type="ORF">ACNJC6_00177</name>
</gene>
<name>A0A1R7Q8L4_ACIJO</name>
<dbReference type="Proteomes" id="UP000196240">
    <property type="component" value="Unassembled WGS sequence"/>
</dbReference>
<evidence type="ECO:0000313" key="2">
    <source>
        <dbReference type="Proteomes" id="UP000196240"/>
    </source>
</evidence>
<proteinExistence type="predicted"/>
<dbReference type="RefSeq" id="WP_228148446.1">
    <property type="nucleotide sequence ID" value="NZ_FUUY01000001.1"/>
</dbReference>
<dbReference type="EMBL" id="FUUY01000001">
    <property type="protein sequence ID" value="SJX20587.1"/>
    <property type="molecule type" value="Genomic_DNA"/>
</dbReference>
<reference evidence="1 2" key="1">
    <citation type="submission" date="2017-02" db="EMBL/GenBank/DDBJ databases">
        <authorList>
            <person name="Peterson S.W."/>
        </authorList>
    </citation>
    <scope>NUCLEOTIDE SEQUENCE [LARGE SCALE GENOMIC DNA]</scope>
    <source>
        <strain evidence="1">C6</strain>
    </source>
</reference>
<accession>A0A1R7Q8L4</accession>
<sequence>MFNLRQDPFESFDSIRDRSEIIQTKQWISEPLQALIGSHVKSLMDYPPVQKAATLDFSELIKNMQAKKQ</sequence>
<evidence type="ECO:0000313" key="1">
    <source>
        <dbReference type="EMBL" id="SJX20587.1"/>
    </source>
</evidence>
<protein>
    <submittedName>
        <fullName evidence="1">Uncharacterized protein</fullName>
    </submittedName>
</protein>
<organism evidence="1 2">
    <name type="scientific">Acinetobacter johnsonii</name>
    <dbReference type="NCBI Taxonomy" id="40214"/>
    <lineage>
        <taxon>Bacteria</taxon>
        <taxon>Pseudomonadati</taxon>
        <taxon>Pseudomonadota</taxon>
        <taxon>Gammaproteobacteria</taxon>
        <taxon>Moraxellales</taxon>
        <taxon>Moraxellaceae</taxon>
        <taxon>Acinetobacter</taxon>
    </lineage>
</organism>
<dbReference type="AlphaFoldDB" id="A0A1R7Q8L4"/>